<evidence type="ECO:0000256" key="4">
    <source>
        <dbReference type="SAM" id="MobiDB-lite"/>
    </source>
</evidence>
<dbReference type="AlphaFoldDB" id="Q9U3S3"/>
<name>Q9U3S3_CAEEL</name>
<dbReference type="IntAct" id="Q9U3S3">
    <property type="interactions" value="1"/>
</dbReference>
<proteinExistence type="evidence at protein level"/>
<dbReference type="GO" id="GO:0000347">
    <property type="term" value="C:THO complex"/>
    <property type="evidence" value="ECO:0000250"/>
    <property type="project" value="WormBase"/>
</dbReference>
<evidence type="ECO:0000313" key="6">
    <source>
        <dbReference type="Proteomes" id="UP000001940"/>
    </source>
</evidence>
<dbReference type="FunCoup" id="Q9U3S3">
    <property type="interactions" value="2152"/>
</dbReference>
<dbReference type="PhylomeDB" id="Q9U3S3"/>
<dbReference type="HOGENOM" id="CLU_087727_0_0_1"/>
<dbReference type="InParanoid" id="Q9U3S3"/>
<dbReference type="OrthoDB" id="205166at2759"/>
<dbReference type="Reactome" id="R-CEL-73856">
    <property type="pathway name" value="RNA Polymerase II Transcription Termination"/>
</dbReference>
<keyword evidence="8" id="KW-1267">Proteomics identification</keyword>
<evidence type="ECO:0000256" key="3">
    <source>
        <dbReference type="SAM" id="Coils"/>
    </source>
</evidence>
<dbReference type="Pfam" id="PF05615">
    <property type="entry name" value="THOC7"/>
    <property type="match status" value="1"/>
</dbReference>
<dbReference type="WormBase" id="B0513.2a">
    <property type="protein sequence ID" value="CE23510"/>
    <property type="gene ID" value="WBGene00007195"/>
    <property type="gene designation" value="thoc-7"/>
</dbReference>
<dbReference type="EMBL" id="BX284604">
    <property type="protein sequence ID" value="CAB54184.1"/>
    <property type="molecule type" value="Genomic_DNA"/>
</dbReference>
<dbReference type="PeptideAtlas" id="Q9U3S3"/>
<feature type="region of interest" description="Disordered" evidence="4">
    <location>
        <begin position="181"/>
        <end position="210"/>
    </location>
</feature>
<dbReference type="ExpressionAtlas" id="Q9U3S3">
    <property type="expression patterns" value="baseline and differential"/>
</dbReference>
<dbReference type="eggNOG" id="KOG3215">
    <property type="taxonomic scope" value="Eukaryota"/>
</dbReference>
<dbReference type="Reactome" id="R-CEL-72187">
    <property type="pathway name" value="mRNA 3'-end processing"/>
</dbReference>
<dbReference type="AGR" id="WB:WBGene00007195"/>
<dbReference type="UCSC" id="B0513.2.1">
    <property type="organism name" value="c. elegans"/>
</dbReference>
<dbReference type="PIR" id="T18778">
    <property type="entry name" value="T18778"/>
</dbReference>
<dbReference type="RefSeq" id="NP_001255765.1">
    <property type="nucleotide sequence ID" value="NM_001268836.4"/>
</dbReference>
<organism evidence="5 6">
    <name type="scientific">Caenorhabditis elegans</name>
    <dbReference type="NCBI Taxonomy" id="6239"/>
    <lineage>
        <taxon>Eukaryota</taxon>
        <taxon>Metazoa</taxon>
        <taxon>Ecdysozoa</taxon>
        <taxon>Nematoda</taxon>
        <taxon>Chromadorea</taxon>
        <taxon>Rhabditida</taxon>
        <taxon>Rhabditina</taxon>
        <taxon>Rhabditomorpha</taxon>
        <taxon>Rhabditoidea</taxon>
        <taxon>Rhabditidae</taxon>
        <taxon>Peloderinae</taxon>
        <taxon>Caenorhabditis</taxon>
    </lineage>
</organism>
<evidence type="ECO:0000313" key="5">
    <source>
        <dbReference type="EMBL" id="CAB54184.1"/>
    </source>
</evidence>
<dbReference type="Bgee" id="WBGene00007195">
    <property type="expression patterns" value="Expressed in germ line (C elegans) and 4 other cell types or tissues"/>
</dbReference>
<evidence type="ECO:0007829" key="8">
    <source>
        <dbReference type="PeptideAtlas" id="Q9U3S3"/>
    </source>
</evidence>
<dbReference type="SMR" id="Q9U3S3"/>
<sequence length="210" mass="24417">MKEDTLLRKLVADGEGVGDDRKVQQIATFFRESRKEDAKTSVPEAVKVTKALEFLELSMLKQKRISHMNKIHATECDQFAEEIDQSIEEMYKKMEVAKNELADAKIVKRNRQEYRKLVNVLEEVPSRAETTRKLGEVKDDLERQHERQKVLEAKLMDRRNHLQAFMIILSNFQRFCAEDDDDDAEVMSNPGEDDDAASVTEKQQEDDVRK</sequence>
<keyword evidence="2" id="KW-0539">Nucleus</keyword>
<dbReference type="GO" id="GO:0006406">
    <property type="term" value="P:mRNA export from nucleus"/>
    <property type="evidence" value="ECO:0000318"/>
    <property type="project" value="GO_Central"/>
</dbReference>
<dbReference type="Proteomes" id="UP000001940">
    <property type="component" value="Chromosome IV"/>
</dbReference>
<dbReference type="GO" id="GO:0006397">
    <property type="term" value="P:mRNA processing"/>
    <property type="evidence" value="ECO:0007669"/>
    <property type="project" value="InterPro"/>
</dbReference>
<feature type="coiled-coil region" evidence="3">
    <location>
        <begin position="80"/>
        <end position="107"/>
    </location>
</feature>
<evidence type="ECO:0000313" key="7">
    <source>
        <dbReference type="WormBase" id="B0513.2a"/>
    </source>
</evidence>
<dbReference type="Reactome" id="R-CEL-159236">
    <property type="pathway name" value="Transport of Mature mRNA derived from an Intron-Containing Transcript"/>
</dbReference>
<gene>
    <name evidence="5 7" type="primary">thoc-7</name>
    <name evidence="7" type="ORF">B0513.2</name>
    <name evidence="5" type="ORF">CELE_B0513.2</name>
</gene>
<evidence type="ECO:0000256" key="2">
    <source>
        <dbReference type="ARBA" id="ARBA00023242"/>
    </source>
</evidence>
<keyword evidence="6" id="KW-1185">Reference proteome</keyword>
<protein>
    <submittedName>
        <fullName evidence="5">THO complex subunit 7 homolog</fullName>
    </submittedName>
</protein>
<feature type="compositionally biased region" description="Acidic residues" evidence="4">
    <location>
        <begin position="181"/>
        <end position="196"/>
    </location>
</feature>
<dbReference type="OMA" id="SHYAFGP"/>
<dbReference type="PaxDb" id="6239-B0513.2a.1"/>
<comment type="subcellular location">
    <subcellularLocation>
        <location evidence="1">Nucleus</location>
    </subcellularLocation>
</comment>
<reference evidence="5 6" key="1">
    <citation type="journal article" date="1998" name="Science">
        <title>Genome sequence of the nematode C. elegans: a platform for investigating biology.</title>
        <authorList>
            <consortium name="The C. elegans sequencing consortium"/>
            <person name="Sulson J.E."/>
            <person name="Waterston R."/>
        </authorList>
    </citation>
    <scope>NUCLEOTIDE SEQUENCE [LARGE SCALE GENOMIC DNA]</scope>
    <source>
        <strain evidence="5 6">Bristol N2</strain>
    </source>
</reference>
<dbReference type="STRING" id="6239.B0513.2a.1"/>
<dbReference type="GO" id="GO:0000445">
    <property type="term" value="C:THO complex part of transcription export complex"/>
    <property type="evidence" value="ECO:0000318"/>
    <property type="project" value="GO_Central"/>
</dbReference>
<dbReference type="KEGG" id="cel:CELE_B0513.2"/>
<dbReference type="CTD" id="178353"/>
<keyword evidence="3" id="KW-0175">Coiled coil</keyword>
<accession>Q9U3S3</accession>
<dbReference type="GeneID" id="178353"/>
<evidence type="ECO:0000256" key="1">
    <source>
        <dbReference type="ARBA" id="ARBA00004123"/>
    </source>
</evidence>
<dbReference type="InterPro" id="IPR008501">
    <property type="entry name" value="THOC7/Mft1"/>
</dbReference>